<dbReference type="Pfam" id="PF15311">
    <property type="entry name" value="HYLS1_C"/>
    <property type="match status" value="1"/>
</dbReference>
<feature type="domain" description="Centriolar and ciliogenesis-associated protein HYLS1 C-terminal" evidence="9">
    <location>
        <begin position="335"/>
        <end position="415"/>
    </location>
</feature>
<dbReference type="RefSeq" id="XP_029649761.1">
    <property type="nucleotide sequence ID" value="XM_029793901.2"/>
</dbReference>
<comment type="subcellular location">
    <subcellularLocation>
        <location evidence="2">Cell projection</location>
        <location evidence="2">Cilium</location>
    </subcellularLocation>
    <subcellularLocation>
        <location evidence="1">Cytoplasm</location>
        <location evidence="1">Cytoskeleton</location>
        <location evidence="1">Microtubule organizing center</location>
        <location evidence="1">Centrosome</location>
        <location evidence="1">Centriole</location>
    </subcellularLocation>
</comment>
<evidence type="ECO:0000313" key="10">
    <source>
        <dbReference type="Proteomes" id="UP000515154"/>
    </source>
</evidence>
<feature type="compositionally biased region" description="Low complexity" evidence="8">
    <location>
        <begin position="211"/>
        <end position="234"/>
    </location>
</feature>
<evidence type="ECO:0000256" key="4">
    <source>
        <dbReference type="ARBA" id="ARBA00022490"/>
    </source>
</evidence>
<evidence type="ECO:0000313" key="11">
    <source>
        <dbReference type="RefSeq" id="XP_029649761.1"/>
    </source>
</evidence>
<evidence type="ECO:0000259" key="9">
    <source>
        <dbReference type="Pfam" id="PF15311"/>
    </source>
</evidence>
<evidence type="ECO:0000256" key="2">
    <source>
        <dbReference type="ARBA" id="ARBA00004138"/>
    </source>
</evidence>
<protein>
    <submittedName>
        <fullName evidence="11">Hydrolethalus syndrome protein 1 homolog</fullName>
    </submittedName>
</protein>
<accession>A0A6P7TKZ8</accession>
<dbReference type="InterPro" id="IPR026227">
    <property type="entry name" value="HYLS1"/>
</dbReference>
<dbReference type="InterPro" id="IPR027918">
    <property type="entry name" value="HYLS1_C_dom"/>
</dbReference>
<dbReference type="GO" id="GO:0060271">
    <property type="term" value="P:cilium assembly"/>
    <property type="evidence" value="ECO:0007669"/>
    <property type="project" value="TreeGrafter"/>
</dbReference>
<feature type="compositionally biased region" description="Polar residues" evidence="8">
    <location>
        <begin position="186"/>
        <end position="199"/>
    </location>
</feature>
<sequence length="427" mass="48096">MASFEFSEEEIRNELARFGIKDIDQSTLREFREDILNLMKESSYNSLQNVDKSTTISPSSSNSPVTCPNLSSSSPPAPFSITSPTFTSPAAENVEDAKSYLTHTGNYRSVNSMEPSSVTVSHNRPQNTVESYEHVAYRSCQLFNSVNKVDGHSGMTLNHQYTYTQQPLTNESETEHEKQENLLRTFTRTNVPQPNQVNSFDHPKNKENAWSRQVVPSSSSSSLSSQVSVSKPSQIASTDTEKPPLLNTFVTKRKVSRKGPDGKRYIDESESVCSISSTSSSVCGSCCSSIADPAEYQNRLSEITNRDGYFYPRSPSSCDSRPKSTIIVTPTPPRLKKNRKTDPVSRFHEFQNYWDLHKPPGENNHNALRWSIKEKIAKHDVIGSRPRKTFVPNNYVIPSQNPRHSLRWQIRTDLAYGVMPTVASYDY</sequence>
<feature type="region of interest" description="Disordered" evidence="8">
    <location>
        <begin position="186"/>
        <end position="242"/>
    </location>
</feature>
<keyword evidence="6" id="KW-0206">Cytoskeleton</keyword>
<keyword evidence="4" id="KW-0963">Cytoplasm</keyword>
<evidence type="ECO:0000256" key="7">
    <source>
        <dbReference type="ARBA" id="ARBA00023273"/>
    </source>
</evidence>
<dbReference type="KEGG" id="osn:115223389"/>
<keyword evidence="7" id="KW-0966">Cell projection</keyword>
<proteinExistence type="inferred from homology"/>
<reference evidence="11" key="1">
    <citation type="submission" date="2025-08" db="UniProtKB">
        <authorList>
            <consortium name="RefSeq"/>
        </authorList>
    </citation>
    <scope>IDENTIFICATION</scope>
</reference>
<evidence type="ECO:0000256" key="3">
    <source>
        <dbReference type="ARBA" id="ARBA00010091"/>
    </source>
</evidence>
<dbReference type="AlphaFoldDB" id="A0A6P7TKZ8"/>
<dbReference type="PANTHER" id="PTHR34174:SF1">
    <property type="entry name" value="CENTRIOLAR AND CILIOGENESIS-ASSOCIATED PROTEIN HYLS1"/>
    <property type="match status" value="1"/>
</dbReference>
<name>A0A6P7TKZ8_9MOLL</name>
<dbReference type="Proteomes" id="UP000515154">
    <property type="component" value="Linkage group LG23"/>
</dbReference>
<dbReference type="PRINTS" id="PR02098">
    <property type="entry name" value="HYLETHALUSS1"/>
</dbReference>
<evidence type="ECO:0000256" key="6">
    <source>
        <dbReference type="ARBA" id="ARBA00023212"/>
    </source>
</evidence>
<dbReference type="GO" id="GO:0097730">
    <property type="term" value="C:non-motile cilium"/>
    <property type="evidence" value="ECO:0007669"/>
    <property type="project" value="TreeGrafter"/>
</dbReference>
<evidence type="ECO:0000256" key="5">
    <source>
        <dbReference type="ARBA" id="ARBA00022794"/>
    </source>
</evidence>
<feature type="region of interest" description="Disordered" evidence="8">
    <location>
        <begin position="49"/>
        <end position="76"/>
    </location>
</feature>
<dbReference type="GO" id="GO:0005814">
    <property type="term" value="C:centriole"/>
    <property type="evidence" value="ECO:0007669"/>
    <property type="project" value="UniProtKB-SubCell"/>
</dbReference>
<comment type="similarity">
    <text evidence="3">Belongs to the HYLS1 family.</text>
</comment>
<evidence type="ECO:0000256" key="1">
    <source>
        <dbReference type="ARBA" id="ARBA00004114"/>
    </source>
</evidence>
<keyword evidence="10" id="KW-1185">Reference proteome</keyword>
<organism evidence="10 11">
    <name type="scientific">Octopus sinensis</name>
    <name type="common">East Asian common octopus</name>
    <dbReference type="NCBI Taxonomy" id="2607531"/>
    <lineage>
        <taxon>Eukaryota</taxon>
        <taxon>Metazoa</taxon>
        <taxon>Spiralia</taxon>
        <taxon>Lophotrochozoa</taxon>
        <taxon>Mollusca</taxon>
        <taxon>Cephalopoda</taxon>
        <taxon>Coleoidea</taxon>
        <taxon>Octopodiformes</taxon>
        <taxon>Octopoda</taxon>
        <taxon>Incirrata</taxon>
        <taxon>Octopodidae</taxon>
        <taxon>Octopus</taxon>
    </lineage>
</organism>
<feature type="compositionally biased region" description="Low complexity" evidence="8">
    <location>
        <begin position="53"/>
        <end position="68"/>
    </location>
</feature>
<evidence type="ECO:0000256" key="8">
    <source>
        <dbReference type="SAM" id="MobiDB-lite"/>
    </source>
</evidence>
<dbReference type="InterPro" id="IPR052319">
    <property type="entry name" value="Centriolar_ciliogenesis_assoc"/>
</dbReference>
<dbReference type="PANTHER" id="PTHR34174">
    <property type="entry name" value="HYDROLETHALUS SYNDROME PROTEIN 1"/>
    <property type="match status" value="1"/>
</dbReference>
<gene>
    <name evidence="11" type="primary">LOC115223389</name>
</gene>
<keyword evidence="5" id="KW-0970">Cilium biogenesis/degradation</keyword>